<comment type="caution">
    <text evidence="2">The sequence shown here is derived from an EMBL/GenBank/DDBJ whole genome shotgun (WGS) entry which is preliminary data.</text>
</comment>
<dbReference type="SUPFAM" id="SSF49764">
    <property type="entry name" value="HSP20-like chaperones"/>
    <property type="match status" value="1"/>
</dbReference>
<dbReference type="PANTHER" id="PTHR11527">
    <property type="entry name" value="HEAT-SHOCK PROTEIN 20 FAMILY MEMBER"/>
    <property type="match status" value="1"/>
</dbReference>
<dbReference type="InterPro" id="IPR008978">
    <property type="entry name" value="HSP20-like_chaperone"/>
</dbReference>
<dbReference type="PROSITE" id="PS01031">
    <property type="entry name" value="SHSP"/>
    <property type="match status" value="1"/>
</dbReference>
<accession>A0A645EE32</accession>
<dbReference type="CDD" id="cd06464">
    <property type="entry name" value="ACD_sHsps-like"/>
    <property type="match status" value="1"/>
</dbReference>
<dbReference type="InterPro" id="IPR031107">
    <property type="entry name" value="Small_HSP"/>
</dbReference>
<organism evidence="2">
    <name type="scientific">bioreactor metagenome</name>
    <dbReference type="NCBI Taxonomy" id="1076179"/>
    <lineage>
        <taxon>unclassified sequences</taxon>
        <taxon>metagenomes</taxon>
        <taxon>ecological metagenomes</taxon>
    </lineage>
</organism>
<name>A0A645EE32_9ZZZZ</name>
<dbReference type="Gene3D" id="2.60.40.790">
    <property type="match status" value="1"/>
</dbReference>
<protein>
    <recommendedName>
        <fullName evidence="1">SHSP domain-containing protein</fullName>
    </recommendedName>
</protein>
<evidence type="ECO:0000259" key="1">
    <source>
        <dbReference type="PROSITE" id="PS01031"/>
    </source>
</evidence>
<sequence length="165" mass="18855">MNMNLLPTKRRSDKMAVRREFDEPMLAFQNEMNRLIDHFFTDPFDLAPLAERLPDFSPRIDVSETDKEIKVVAELPGMDEKDIQVSLEHDTLILSGEKKSDSEEKGKNFHRIERSFGSFQRVIPLNSEVEGEKVEAEFKKGVLTVILPKPASALKAARKINIKSN</sequence>
<feature type="domain" description="SHSP" evidence="1">
    <location>
        <begin position="51"/>
        <end position="165"/>
    </location>
</feature>
<evidence type="ECO:0000313" key="2">
    <source>
        <dbReference type="EMBL" id="MPN00017.1"/>
    </source>
</evidence>
<dbReference type="Pfam" id="PF00011">
    <property type="entry name" value="HSP20"/>
    <property type="match status" value="1"/>
</dbReference>
<gene>
    <name evidence="2" type="ORF">SDC9_147211</name>
</gene>
<dbReference type="AlphaFoldDB" id="A0A645EE32"/>
<dbReference type="EMBL" id="VSSQ01046067">
    <property type="protein sequence ID" value="MPN00017.1"/>
    <property type="molecule type" value="Genomic_DNA"/>
</dbReference>
<proteinExistence type="predicted"/>
<dbReference type="InterPro" id="IPR002068">
    <property type="entry name" value="A-crystallin/Hsp20_dom"/>
</dbReference>
<reference evidence="2" key="1">
    <citation type="submission" date="2019-08" db="EMBL/GenBank/DDBJ databases">
        <authorList>
            <person name="Kucharzyk K."/>
            <person name="Murdoch R.W."/>
            <person name="Higgins S."/>
            <person name="Loffler F."/>
        </authorList>
    </citation>
    <scope>NUCLEOTIDE SEQUENCE</scope>
</reference>